<dbReference type="Proteomes" id="UP001150538">
    <property type="component" value="Unassembled WGS sequence"/>
</dbReference>
<feature type="compositionally biased region" description="Low complexity" evidence="4">
    <location>
        <begin position="54"/>
        <end position="74"/>
    </location>
</feature>
<dbReference type="Pfam" id="PF13634">
    <property type="entry name" value="Nucleoporin_FG"/>
    <property type="match status" value="2"/>
</dbReference>
<comment type="subcellular location">
    <subcellularLocation>
        <location evidence="1">Nucleus</location>
    </subcellularLocation>
</comment>
<dbReference type="InterPro" id="IPR024864">
    <property type="entry name" value="Nup54/Nup57/Nup44"/>
</dbReference>
<keyword evidence="2" id="KW-0813">Transport</keyword>
<dbReference type="GO" id="GO:0017056">
    <property type="term" value="F:structural constituent of nuclear pore"/>
    <property type="evidence" value="ECO:0007669"/>
    <property type="project" value="TreeGrafter"/>
</dbReference>
<keyword evidence="7" id="KW-1185">Reference proteome</keyword>
<feature type="region of interest" description="Disordered" evidence="4">
    <location>
        <begin position="30"/>
        <end position="74"/>
    </location>
</feature>
<dbReference type="Gene3D" id="1.20.5.490">
    <property type="entry name" value="Single helix bin"/>
    <property type="match status" value="1"/>
</dbReference>
<feature type="region of interest" description="Disordered" evidence="4">
    <location>
        <begin position="264"/>
        <end position="290"/>
    </location>
</feature>
<accession>A0A9W8A4P0</accession>
<sequence>MFGTGTSGGFGSNTGSGLFGSSKPTTGLSISTPGFGATNSTASAPGTSGLFGQNNNTNTATSSGGTNLFGNTTSTSNTGINNQFGNTATNASTTATGGLFGSSTNTNASTGGFGNTATSASGNLFGNTATTNAGANTGSLFGNTAAPSAGGNTGGSLFGNTSATSAGTNTGSLFGNTSTLNTGTNTGGLFGNTATSSGGTATNSLFGNTSTSVAGTGSGGLFGNTSAANTGGLGGNSLFGSTNTGAASTGAGLFGSSNTANASSGLGSFGQTQQQTQGMNPTQNQAGQKDQQEFEQICQQLVFIKECWDPASANCQFRHYFYNAVDPSEVSRYQCPPNQDPVLWQMAQRDNPDPTKLVPVLASSFIDLKERVGLQQKQSEAYKSALKMISEKLESLMRKHHNITLIKLSEARRRHADLAQRLLEFMKSLQLLRLRSQMLKPEEEMLRVRVEELTRALSSQQSLQQILSDTQSKLYRLQAYAQYRRTVGGWGDIGGTNDESSNPTDTQNQILEGQLEPVLNALADQQRATLFLTETTHEANEDMTRIEKEIERQGEEMGIAF</sequence>
<evidence type="ECO:0000256" key="1">
    <source>
        <dbReference type="ARBA" id="ARBA00004123"/>
    </source>
</evidence>
<feature type="compositionally biased region" description="Low complexity" evidence="4">
    <location>
        <begin position="270"/>
        <end position="285"/>
    </location>
</feature>
<dbReference type="GO" id="GO:0006607">
    <property type="term" value="P:NLS-bearing protein import into nucleus"/>
    <property type="evidence" value="ECO:0007669"/>
    <property type="project" value="TreeGrafter"/>
</dbReference>
<organism evidence="6 7">
    <name type="scientific">Mycoemilia scoparia</name>
    <dbReference type="NCBI Taxonomy" id="417184"/>
    <lineage>
        <taxon>Eukaryota</taxon>
        <taxon>Fungi</taxon>
        <taxon>Fungi incertae sedis</taxon>
        <taxon>Zoopagomycota</taxon>
        <taxon>Kickxellomycotina</taxon>
        <taxon>Kickxellomycetes</taxon>
        <taxon>Kickxellales</taxon>
        <taxon>Kickxellaceae</taxon>
        <taxon>Mycoemilia</taxon>
    </lineage>
</organism>
<dbReference type="Pfam" id="PF13874">
    <property type="entry name" value="Nup54"/>
    <property type="match status" value="1"/>
</dbReference>
<gene>
    <name evidence="6" type="primary">NUP57</name>
    <name evidence="6" type="ORF">H4219_000216</name>
</gene>
<dbReference type="GO" id="GO:0036228">
    <property type="term" value="P:protein localization to nuclear inner membrane"/>
    <property type="evidence" value="ECO:0007669"/>
    <property type="project" value="TreeGrafter"/>
</dbReference>
<keyword evidence="3" id="KW-0539">Nucleus</keyword>
<name>A0A9W8A4P0_9FUNG</name>
<comment type="caution">
    <text evidence="6">The sequence shown here is derived from an EMBL/GenBank/DDBJ whole genome shotgun (WGS) entry which is preliminary data.</text>
</comment>
<evidence type="ECO:0000313" key="7">
    <source>
        <dbReference type="Proteomes" id="UP001150538"/>
    </source>
</evidence>
<proteinExistence type="predicted"/>
<feature type="domain" description="Nucleoporin Nup54 alpha-helical" evidence="5">
    <location>
        <begin position="336"/>
        <end position="470"/>
    </location>
</feature>
<dbReference type="GO" id="GO:0006999">
    <property type="term" value="P:nuclear pore organization"/>
    <property type="evidence" value="ECO:0007669"/>
    <property type="project" value="TreeGrafter"/>
</dbReference>
<dbReference type="EMBL" id="JANBPU010000001">
    <property type="protein sequence ID" value="KAJ1922354.1"/>
    <property type="molecule type" value="Genomic_DNA"/>
</dbReference>
<evidence type="ECO:0000256" key="4">
    <source>
        <dbReference type="SAM" id="MobiDB-lite"/>
    </source>
</evidence>
<evidence type="ECO:0000256" key="2">
    <source>
        <dbReference type="ARBA" id="ARBA00022448"/>
    </source>
</evidence>
<dbReference type="InterPro" id="IPR025712">
    <property type="entry name" value="Nup54_alpha-helical_dom"/>
</dbReference>
<dbReference type="OrthoDB" id="6162375at2759"/>
<evidence type="ECO:0000259" key="5">
    <source>
        <dbReference type="Pfam" id="PF13874"/>
    </source>
</evidence>
<feature type="compositionally biased region" description="Polar residues" evidence="4">
    <location>
        <begin position="30"/>
        <end position="53"/>
    </location>
</feature>
<protein>
    <submittedName>
        <fullName evidence="6">Nucleoporin nup57</fullName>
    </submittedName>
</protein>
<dbReference type="GO" id="GO:0044613">
    <property type="term" value="C:nuclear pore central transport channel"/>
    <property type="evidence" value="ECO:0007669"/>
    <property type="project" value="TreeGrafter"/>
</dbReference>
<dbReference type="InterPro" id="IPR025574">
    <property type="entry name" value="Nucleoporin_FG_rpt"/>
</dbReference>
<evidence type="ECO:0000256" key="3">
    <source>
        <dbReference type="ARBA" id="ARBA00023242"/>
    </source>
</evidence>
<reference evidence="6" key="1">
    <citation type="submission" date="2022-07" db="EMBL/GenBank/DDBJ databases">
        <title>Phylogenomic reconstructions and comparative analyses of Kickxellomycotina fungi.</title>
        <authorList>
            <person name="Reynolds N.K."/>
            <person name="Stajich J.E."/>
            <person name="Barry K."/>
            <person name="Grigoriev I.V."/>
            <person name="Crous P."/>
            <person name="Smith M.E."/>
        </authorList>
    </citation>
    <scope>NUCLEOTIDE SEQUENCE</scope>
    <source>
        <strain evidence="6">NBRC 100468</strain>
    </source>
</reference>
<dbReference type="PANTHER" id="PTHR13000">
    <property type="entry name" value="NUCLEOPORIN P54"/>
    <property type="match status" value="1"/>
</dbReference>
<evidence type="ECO:0000313" key="6">
    <source>
        <dbReference type="EMBL" id="KAJ1922354.1"/>
    </source>
</evidence>
<dbReference type="PANTHER" id="PTHR13000:SF0">
    <property type="entry name" value="NUCLEOPORIN P54"/>
    <property type="match status" value="1"/>
</dbReference>
<dbReference type="AlphaFoldDB" id="A0A9W8A4P0"/>